<dbReference type="AlphaFoldDB" id="A0A2T6ZW61"/>
<name>A0A2T6ZW61_TUBBO</name>
<reference evidence="1 2" key="1">
    <citation type="submission" date="2017-04" db="EMBL/GenBank/DDBJ databases">
        <title>Draft genome sequence of Tuber borchii Vittad., a whitish edible truffle.</title>
        <authorList>
            <consortium name="DOE Joint Genome Institute"/>
            <person name="Murat C."/>
            <person name="Kuo A."/>
            <person name="Barry K.W."/>
            <person name="Clum A."/>
            <person name="Dockter R.B."/>
            <person name="Fauchery L."/>
            <person name="Iotti M."/>
            <person name="Kohler A."/>
            <person name="Labutti K."/>
            <person name="Lindquist E.A."/>
            <person name="Lipzen A."/>
            <person name="Ohm R.A."/>
            <person name="Wang M."/>
            <person name="Grigoriev I.V."/>
            <person name="Zambonelli A."/>
            <person name="Martin F.M."/>
        </authorList>
    </citation>
    <scope>NUCLEOTIDE SEQUENCE [LARGE SCALE GENOMIC DNA]</scope>
    <source>
        <strain evidence="1 2">Tbo3840</strain>
    </source>
</reference>
<feature type="non-terminal residue" evidence="1">
    <location>
        <position position="1"/>
    </location>
</feature>
<proteinExistence type="predicted"/>
<gene>
    <name evidence="1" type="ORF">B9Z19DRAFT_978300</name>
</gene>
<keyword evidence="2" id="KW-1185">Reference proteome</keyword>
<protein>
    <submittedName>
        <fullName evidence="1">Uncharacterized protein</fullName>
    </submittedName>
</protein>
<dbReference type="EMBL" id="NESQ01000084">
    <property type="protein sequence ID" value="PUU79716.1"/>
    <property type="molecule type" value="Genomic_DNA"/>
</dbReference>
<comment type="caution">
    <text evidence="1">The sequence shown here is derived from an EMBL/GenBank/DDBJ whole genome shotgun (WGS) entry which is preliminary data.</text>
</comment>
<organism evidence="1 2">
    <name type="scientific">Tuber borchii</name>
    <name type="common">White truffle</name>
    <dbReference type="NCBI Taxonomy" id="42251"/>
    <lineage>
        <taxon>Eukaryota</taxon>
        <taxon>Fungi</taxon>
        <taxon>Dikarya</taxon>
        <taxon>Ascomycota</taxon>
        <taxon>Pezizomycotina</taxon>
        <taxon>Pezizomycetes</taxon>
        <taxon>Pezizales</taxon>
        <taxon>Tuberaceae</taxon>
        <taxon>Tuber</taxon>
    </lineage>
</organism>
<evidence type="ECO:0000313" key="2">
    <source>
        <dbReference type="Proteomes" id="UP000244722"/>
    </source>
</evidence>
<sequence>FVLLISGDAWVVLRGYWFHMTQETGSGVMVGNLTVSFRRSQIDSAAIPIRTPCCQVRRRVYARSDCLLVLWELADWWIPWNLV</sequence>
<accession>A0A2T6ZW61</accession>
<evidence type="ECO:0000313" key="1">
    <source>
        <dbReference type="EMBL" id="PUU79716.1"/>
    </source>
</evidence>
<dbReference type="Proteomes" id="UP000244722">
    <property type="component" value="Unassembled WGS sequence"/>
</dbReference>